<dbReference type="AlphaFoldDB" id="A0A3E0J9Y2"/>
<dbReference type="EMBL" id="QUAE01000005">
    <property type="protein sequence ID" value="REJ09722.1"/>
    <property type="molecule type" value="Genomic_DNA"/>
</dbReference>
<evidence type="ECO:0000256" key="8">
    <source>
        <dbReference type="ARBA" id="ARBA00023027"/>
    </source>
</evidence>
<dbReference type="NCBIfam" id="NF005107">
    <property type="entry name" value="PRK06545.1-5"/>
    <property type="match status" value="1"/>
</dbReference>
<reference evidence="13 14" key="1">
    <citation type="submission" date="2018-08" db="EMBL/GenBank/DDBJ databases">
        <title>Genome sequence of Halobacillus trueperi KCTC 3686.</title>
        <authorList>
            <person name="Cho K.H."/>
            <person name="Kwak M.-J."/>
            <person name="Kim B.-Y."/>
            <person name="Chun J."/>
        </authorList>
    </citation>
    <scope>NUCLEOTIDE SEQUENCE [LARGE SCALE GENOMIC DNA]</scope>
    <source>
        <strain evidence="13 14">KCTC 3686</strain>
    </source>
</reference>
<dbReference type="PROSITE" id="PS51176">
    <property type="entry name" value="PDH_ADH"/>
    <property type="match status" value="1"/>
</dbReference>
<dbReference type="SUPFAM" id="SSF48179">
    <property type="entry name" value="6-phosphogluconate dehydrogenase C-terminal domain-like"/>
    <property type="match status" value="1"/>
</dbReference>
<dbReference type="InterPro" id="IPR050812">
    <property type="entry name" value="Preph/Arog_dehydrog"/>
</dbReference>
<dbReference type="InterPro" id="IPR002912">
    <property type="entry name" value="ACT_dom"/>
</dbReference>
<dbReference type="PANTHER" id="PTHR21363:SF0">
    <property type="entry name" value="PREPHENATE DEHYDROGENASE [NADP(+)]"/>
    <property type="match status" value="1"/>
</dbReference>
<dbReference type="Pfam" id="PF20463">
    <property type="entry name" value="PDH_C"/>
    <property type="match status" value="1"/>
</dbReference>
<dbReference type="InterPro" id="IPR003099">
    <property type="entry name" value="Prephen_DH"/>
</dbReference>
<evidence type="ECO:0000256" key="9">
    <source>
        <dbReference type="ARBA" id="ARBA00023141"/>
    </source>
</evidence>
<keyword evidence="6" id="KW-0028">Amino-acid biosynthesis</keyword>
<dbReference type="GO" id="GO:0006571">
    <property type="term" value="P:tyrosine biosynthetic process"/>
    <property type="evidence" value="ECO:0007669"/>
    <property type="project" value="UniProtKB-UniPathway"/>
</dbReference>
<evidence type="ECO:0000256" key="1">
    <source>
        <dbReference type="ARBA" id="ARBA00005067"/>
    </source>
</evidence>
<dbReference type="EC" id="1.3.1.12" evidence="3"/>
<dbReference type="GO" id="GO:0008977">
    <property type="term" value="F:prephenate dehydrogenase (NAD+) activity"/>
    <property type="evidence" value="ECO:0007669"/>
    <property type="project" value="UniProtKB-EC"/>
</dbReference>
<dbReference type="SUPFAM" id="SSF55021">
    <property type="entry name" value="ACT-like"/>
    <property type="match status" value="1"/>
</dbReference>
<dbReference type="InterPro" id="IPR046826">
    <property type="entry name" value="PDH_N"/>
</dbReference>
<dbReference type="InterPro" id="IPR008927">
    <property type="entry name" value="6-PGluconate_DH-like_C_sf"/>
</dbReference>
<dbReference type="FunFam" id="3.40.50.720:FF:000208">
    <property type="entry name" value="Prephenate dehydrogenase"/>
    <property type="match status" value="1"/>
</dbReference>
<evidence type="ECO:0000259" key="12">
    <source>
        <dbReference type="PROSITE" id="PS51671"/>
    </source>
</evidence>
<evidence type="ECO:0000256" key="10">
    <source>
        <dbReference type="ARBA" id="ARBA00049260"/>
    </source>
</evidence>
<dbReference type="InterPro" id="IPR045865">
    <property type="entry name" value="ACT-like_dom_sf"/>
</dbReference>
<comment type="similarity">
    <text evidence="2">Belongs to the prephenate/arogenate dehydrogenase family.</text>
</comment>
<dbReference type="GO" id="GO:0070403">
    <property type="term" value="F:NAD+ binding"/>
    <property type="evidence" value="ECO:0007669"/>
    <property type="project" value="InterPro"/>
</dbReference>
<sequence>MKRKILIVGLGLIGGSIAMNVSKKEDVFIIGMDGDQETLNMALKQGVIDQASFNFEEAAQEADICILATPISITIDYIQKLESMDLKKPLLVTDVSSVKNQVLEAANRLTHPFLSFVGGHPMAGSHKHGYTAAKPHLFENAIYVLTPSVHADEKEADVIKDLLSETKARFVTFTTKEHDEMTAVISHFPHLIASSLVHQAKEWEVTHPYIKQMAAGGFKDITRIASSNPKLWQDIFFQNKKLLISMLDDWIGEMERIKTYLSQGEKEKTYKYLSDAKLYRDGLPTKDKGAIPSFYDIYVDIHDQPGAIRDVIGILAEEAISIKNIQILEIREGITGVLRISFATSEEQWKSKEILDHYQYEVMIQQ</sequence>
<evidence type="ECO:0000256" key="5">
    <source>
        <dbReference type="ARBA" id="ARBA00022498"/>
    </source>
</evidence>
<gene>
    <name evidence="13" type="ORF">DYE48_09140</name>
</gene>
<comment type="caution">
    <text evidence="13">The sequence shown here is derived from an EMBL/GenBank/DDBJ whole genome shotgun (WGS) entry which is preliminary data.</text>
</comment>
<feature type="domain" description="Prephenate/arogenate dehydrogenase" evidence="11">
    <location>
        <begin position="3"/>
        <end position="291"/>
    </location>
</feature>
<evidence type="ECO:0000313" key="13">
    <source>
        <dbReference type="EMBL" id="REJ09722.1"/>
    </source>
</evidence>
<evidence type="ECO:0000256" key="2">
    <source>
        <dbReference type="ARBA" id="ARBA00007964"/>
    </source>
</evidence>
<name>A0A3E0J9Y2_9BACI</name>
<dbReference type="SUPFAM" id="SSF51735">
    <property type="entry name" value="NAD(P)-binding Rossmann-fold domains"/>
    <property type="match status" value="1"/>
</dbReference>
<dbReference type="PROSITE" id="PS51671">
    <property type="entry name" value="ACT"/>
    <property type="match status" value="1"/>
</dbReference>
<keyword evidence="8" id="KW-0520">NAD</keyword>
<dbReference type="Gene3D" id="3.40.50.720">
    <property type="entry name" value="NAD(P)-binding Rossmann-like Domain"/>
    <property type="match status" value="1"/>
</dbReference>
<dbReference type="RefSeq" id="WP_115823340.1">
    <property type="nucleotide sequence ID" value="NZ_QUAE01000005.1"/>
</dbReference>
<evidence type="ECO:0000256" key="4">
    <source>
        <dbReference type="ARBA" id="ARBA00016891"/>
    </source>
</evidence>
<accession>A0A3E0J9Y2</accession>
<dbReference type="PANTHER" id="PTHR21363">
    <property type="entry name" value="PREPHENATE DEHYDROGENASE"/>
    <property type="match status" value="1"/>
</dbReference>
<evidence type="ECO:0000259" key="11">
    <source>
        <dbReference type="PROSITE" id="PS51176"/>
    </source>
</evidence>
<dbReference type="Proteomes" id="UP000256305">
    <property type="component" value="Unassembled WGS sequence"/>
</dbReference>
<dbReference type="FunFam" id="1.10.3660.10:FF:000003">
    <property type="entry name" value="Prephenate dehydrogenase"/>
    <property type="match status" value="1"/>
</dbReference>
<comment type="pathway">
    <text evidence="1">Amino-acid biosynthesis; L-tyrosine biosynthesis; (4-hydroxyphenyl)pyruvate from prephenate (NAD(+) route): step 1/1.</text>
</comment>
<protein>
    <recommendedName>
        <fullName evidence="4">Prephenate dehydrogenase</fullName>
        <ecNumber evidence="3">1.3.1.12</ecNumber>
    </recommendedName>
</protein>
<evidence type="ECO:0000313" key="14">
    <source>
        <dbReference type="Proteomes" id="UP000256305"/>
    </source>
</evidence>
<evidence type="ECO:0000256" key="6">
    <source>
        <dbReference type="ARBA" id="ARBA00022605"/>
    </source>
</evidence>
<comment type="catalytic activity">
    <reaction evidence="10">
        <text>prephenate + NAD(+) = 3-(4-hydroxyphenyl)pyruvate + CO2 + NADH</text>
        <dbReference type="Rhea" id="RHEA:13869"/>
        <dbReference type="ChEBI" id="CHEBI:16526"/>
        <dbReference type="ChEBI" id="CHEBI:29934"/>
        <dbReference type="ChEBI" id="CHEBI:36242"/>
        <dbReference type="ChEBI" id="CHEBI:57540"/>
        <dbReference type="ChEBI" id="CHEBI:57945"/>
        <dbReference type="EC" id="1.3.1.12"/>
    </reaction>
</comment>
<dbReference type="Pfam" id="PF02153">
    <property type="entry name" value="PDH_N"/>
    <property type="match status" value="1"/>
</dbReference>
<dbReference type="InterPro" id="IPR046825">
    <property type="entry name" value="PDH_C"/>
</dbReference>
<dbReference type="CDD" id="cd04909">
    <property type="entry name" value="ACT_PDH-BS"/>
    <property type="match status" value="1"/>
</dbReference>
<dbReference type="GO" id="GO:0004665">
    <property type="term" value="F:prephenate dehydrogenase (NADP+) activity"/>
    <property type="evidence" value="ECO:0007669"/>
    <property type="project" value="InterPro"/>
</dbReference>
<keyword evidence="9" id="KW-0057">Aromatic amino acid biosynthesis</keyword>
<evidence type="ECO:0000256" key="7">
    <source>
        <dbReference type="ARBA" id="ARBA00023002"/>
    </source>
</evidence>
<evidence type="ECO:0000256" key="3">
    <source>
        <dbReference type="ARBA" id="ARBA00012068"/>
    </source>
</evidence>
<feature type="domain" description="ACT" evidence="12">
    <location>
        <begin position="296"/>
        <end position="366"/>
    </location>
</feature>
<dbReference type="UniPathway" id="UPA00122">
    <property type="reaction ID" value="UER00961"/>
</dbReference>
<organism evidence="13 14">
    <name type="scientific">Halobacillus trueperi</name>
    <dbReference type="NCBI Taxonomy" id="156205"/>
    <lineage>
        <taxon>Bacteria</taxon>
        <taxon>Bacillati</taxon>
        <taxon>Bacillota</taxon>
        <taxon>Bacilli</taxon>
        <taxon>Bacillales</taxon>
        <taxon>Bacillaceae</taxon>
        <taxon>Halobacillus</taxon>
    </lineage>
</organism>
<keyword evidence="5" id="KW-0827">Tyrosine biosynthesis</keyword>
<keyword evidence="14" id="KW-1185">Reference proteome</keyword>
<keyword evidence="7 13" id="KW-0560">Oxidoreductase</keyword>
<proteinExistence type="inferred from homology"/>
<dbReference type="Gene3D" id="1.10.3660.10">
    <property type="entry name" value="6-phosphogluconate dehydrogenase C-terminal like domain"/>
    <property type="match status" value="1"/>
</dbReference>
<dbReference type="InterPro" id="IPR036291">
    <property type="entry name" value="NAD(P)-bd_dom_sf"/>
</dbReference>